<evidence type="ECO:0000259" key="6">
    <source>
        <dbReference type="PROSITE" id="PS51085"/>
    </source>
</evidence>
<evidence type="ECO:0000313" key="8">
    <source>
        <dbReference type="Proteomes" id="UP000298179"/>
    </source>
</evidence>
<dbReference type="InterPro" id="IPR036010">
    <property type="entry name" value="2Fe-2S_ferredoxin-like_sf"/>
</dbReference>
<evidence type="ECO:0000256" key="3">
    <source>
        <dbReference type="ARBA" id="ARBA00023002"/>
    </source>
</evidence>
<dbReference type="InterPro" id="IPR036884">
    <property type="entry name" value="2Fe-2S-bd_dom_sf"/>
</dbReference>
<dbReference type="OrthoDB" id="7915399at2"/>
<dbReference type="InterPro" id="IPR002888">
    <property type="entry name" value="2Fe-2S-bd"/>
</dbReference>
<dbReference type="PROSITE" id="PS51085">
    <property type="entry name" value="2FE2S_FER_2"/>
    <property type="match status" value="1"/>
</dbReference>
<dbReference type="InterPro" id="IPR051452">
    <property type="entry name" value="Diverse_Oxidoreductases"/>
</dbReference>
<evidence type="ECO:0000256" key="5">
    <source>
        <dbReference type="ARBA" id="ARBA00023014"/>
    </source>
</evidence>
<dbReference type="CDD" id="cd00207">
    <property type="entry name" value="fer2"/>
    <property type="match status" value="1"/>
</dbReference>
<reference evidence="7 8" key="1">
    <citation type="submission" date="2019-03" db="EMBL/GenBank/DDBJ databases">
        <title>Jiella endophytica sp. nov., a novel endophytic bacterium isolated from root of Ficus microcarpa Linn. f.</title>
        <authorList>
            <person name="Tuo L."/>
        </authorList>
    </citation>
    <scope>NUCLEOTIDE SEQUENCE [LARGE SCALE GENOMIC DNA]</scope>
    <source>
        <strain evidence="7 8">CBS5Q-3</strain>
    </source>
</reference>
<keyword evidence="8" id="KW-1185">Reference proteome</keyword>
<dbReference type="Pfam" id="PF00111">
    <property type="entry name" value="Fer2"/>
    <property type="match status" value="1"/>
</dbReference>
<evidence type="ECO:0000313" key="7">
    <source>
        <dbReference type="EMBL" id="TFF23288.1"/>
    </source>
</evidence>
<keyword evidence="3" id="KW-0560">Oxidoreductase</keyword>
<dbReference type="EMBL" id="SOZD01000003">
    <property type="protein sequence ID" value="TFF23288.1"/>
    <property type="molecule type" value="Genomic_DNA"/>
</dbReference>
<name>A0A4Y8RJQ4_9HYPH</name>
<evidence type="ECO:0000256" key="4">
    <source>
        <dbReference type="ARBA" id="ARBA00023004"/>
    </source>
</evidence>
<evidence type="ECO:0000256" key="1">
    <source>
        <dbReference type="ARBA" id="ARBA00022714"/>
    </source>
</evidence>
<keyword evidence="5" id="KW-0411">Iron-sulfur</keyword>
<dbReference type="SUPFAM" id="SSF47741">
    <property type="entry name" value="CO dehydrogenase ISP C-domain like"/>
    <property type="match status" value="1"/>
</dbReference>
<sequence>MTIRLTVNGETREFAAAPMTPLVDVLRDGLHLTGAKPVCREGFCGACMVLVDAVPTVACLTPVALVEGRDIETVEGLTSGESPTPVQAALEEHDAVQCGMCFPGMVVALTHLTTSGTCEPNRAAVKEALVGNVCRCTGYERIVDAALAVMEAGHE</sequence>
<dbReference type="Proteomes" id="UP000298179">
    <property type="component" value="Unassembled WGS sequence"/>
</dbReference>
<dbReference type="RefSeq" id="WP_134762394.1">
    <property type="nucleotide sequence ID" value="NZ_SOZD01000003.1"/>
</dbReference>
<keyword evidence="2" id="KW-0479">Metal-binding</keyword>
<organism evidence="7 8">
    <name type="scientific">Jiella endophytica</name>
    <dbReference type="NCBI Taxonomy" id="2558362"/>
    <lineage>
        <taxon>Bacteria</taxon>
        <taxon>Pseudomonadati</taxon>
        <taxon>Pseudomonadota</taxon>
        <taxon>Alphaproteobacteria</taxon>
        <taxon>Hyphomicrobiales</taxon>
        <taxon>Aurantimonadaceae</taxon>
        <taxon>Jiella</taxon>
    </lineage>
</organism>
<evidence type="ECO:0000256" key="2">
    <source>
        <dbReference type="ARBA" id="ARBA00022723"/>
    </source>
</evidence>
<proteinExistence type="predicted"/>
<dbReference type="GO" id="GO:0051537">
    <property type="term" value="F:2 iron, 2 sulfur cluster binding"/>
    <property type="evidence" value="ECO:0007669"/>
    <property type="project" value="UniProtKB-KW"/>
</dbReference>
<dbReference type="SUPFAM" id="SSF54292">
    <property type="entry name" value="2Fe-2S ferredoxin-like"/>
    <property type="match status" value="1"/>
</dbReference>
<feature type="domain" description="2Fe-2S ferredoxin-type" evidence="6">
    <location>
        <begin position="1"/>
        <end position="77"/>
    </location>
</feature>
<comment type="caution">
    <text evidence="7">The sequence shown here is derived from an EMBL/GenBank/DDBJ whole genome shotgun (WGS) entry which is preliminary data.</text>
</comment>
<dbReference type="InterPro" id="IPR012675">
    <property type="entry name" value="Beta-grasp_dom_sf"/>
</dbReference>
<dbReference type="PANTHER" id="PTHR44379">
    <property type="entry name" value="OXIDOREDUCTASE WITH IRON-SULFUR SUBUNIT"/>
    <property type="match status" value="1"/>
</dbReference>
<dbReference type="InterPro" id="IPR001041">
    <property type="entry name" value="2Fe-2S_ferredoxin-type"/>
</dbReference>
<dbReference type="GO" id="GO:0046872">
    <property type="term" value="F:metal ion binding"/>
    <property type="evidence" value="ECO:0007669"/>
    <property type="project" value="UniProtKB-KW"/>
</dbReference>
<keyword evidence="1" id="KW-0001">2Fe-2S</keyword>
<dbReference type="PANTHER" id="PTHR44379:SF8">
    <property type="entry name" value="XANTHINE DEHYDROGENASE IRON-SULFUR-BINDING SUBUNIT XDHC-RELATED"/>
    <property type="match status" value="1"/>
</dbReference>
<dbReference type="InterPro" id="IPR006058">
    <property type="entry name" value="2Fe2S_fd_BS"/>
</dbReference>
<dbReference type="Gene3D" id="3.10.20.30">
    <property type="match status" value="1"/>
</dbReference>
<dbReference type="AlphaFoldDB" id="A0A4Y8RJQ4"/>
<dbReference type="Pfam" id="PF01799">
    <property type="entry name" value="Fer2_2"/>
    <property type="match status" value="1"/>
</dbReference>
<accession>A0A4Y8RJQ4</accession>
<keyword evidence="4" id="KW-0408">Iron</keyword>
<dbReference type="GO" id="GO:0016491">
    <property type="term" value="F:oxidoreductase activity"/>
    <property type="evidence" value="ECO:0007669"/>
    <property type="project" value="UniProtKB-KW"/>
</dbReference>
<dbReference type="PROSITE" id="PS00197">
    <property type="entry name" value="2FE2S_FER_1"/>
    <property type="match status" value="1"/>
</dbReference>
<protein>
    <submittedName>
        <fullName evidence="7">(2Fe-2S)-binding protein</fullName>
    </submittedName>
</protein>
<gene>
    <name evidence="7" type="ORF">E3C22_12750</name>
</gene>
<dbReference type="Gene3D" id="1.10.150.120">
    <property type="entry name" value="[2Fe-2S]-binding domain"/>
    <property type="match status" value="1"/>
</dbReference>